<organism evidence="1 2">
    <name type="scientific">Candidatus Epulonipiscium fishelsonii</name>
    <dbReference type="NCBI Taxonomy" id="77094"/>
    <lineage>
        <taxon>Bacteria</taxon>
        <taxon>Bacillati</taxon>
        <taxon>Bacillota</taxon>
        <taxon>Clostridia</taxon>
        <taxon>Lachnospirales</taxon>
        <taxon>Lachnospiraceae</taxon>
        <taxon>Candidatus Epulonipiscium</taxon>
    </lineage>
</organism>
<accession>A0ACC8XAE4</accession>
<gene>
    <name evidence="1" type="ORF">AN396_08825</name>
</gene>
<evidence type="ECO:0000313" key="2">
    <source>
        <dbReference type="Proteomes" id="UP000188605"/>
    </source>
</evidence>
<reference evidence="1" key="1">
    <citation type="submission" date="2016-08" db="EMBL/GenBank/DDBJ databases">
        <authorList>
            <person name="Ngugi D.K."/>
            <person name="Miyake S."/>
            <person name="Stingl U."/>
        </authorList>
    </citation>
    <scope>NUCLEOTIDE SEQUENCE</scope>
    <source>
        <strain evidence="1">SCG-B11WGA-EpuloA1</strain>
    </source>
</reference>
<protein>
    <submittedName>
        <fullName evidence="1">Nif3-like dinuclear metal center hexameric protein</fullName>
    </submittedName>
</protein>
<dbReference type="EMBL" id="LJDB01000065">
    <property type="protein sequence ID" value="ONI39258.1"/>
    <property type="molecule type" value="Genomic_DNA"/>
</dbReference>
<keyword evidence="2" id="KW-1185">Reference proteome</keyword>
<dbReference type="Proteomes" id="UP000188605">
    <property type="component" value="Unassembled WGS sequence"/>
</dbReference>
<comment type="caution">
    <text evidence="1">The sequence shown here is derived from an EMBL/GenBank/DDBJ whole genome shotgun (WGS) entry which is preliminary data.</text>
</comment>
<evidence type="ECO:0000313" key="1">
    <source>
        <dbReference type="EMBL" id="ONI39258.1"/>
    </source>
</evidence>
<sequence>MKVGDILSYLEELAPVSLAESWDNVGLILGQKDKEANKVLCALDLNEEVCDEAISENVDCIVTHHPFLFIAIKNIIFDNSKGRIIEKLIKNDISVISMHTNLDSSKKGINEFIAKKLDIKNSCVLHNNEMEEGLGRYGEIEPLQIGELIKKVKSIFNIEYVRVAGNMNNTDIITTIAVCSGDGASLIDKASEVAQVYITGDIKFHDAQKSYERGFIIIDAGHYASEQIIIPVLTEYLNKYVKTISSKINGEVFRLM</sequence>
<proteinExistence type="predicted"/>
<name>A0ACC8XAE4_9FIRM</name>